<accession>A0ACB8Y441</accession>
<evidence type="ECO:0000313" key="1">
    <source>
        <dbReference type="EMBL" id="KAI3678154.1"/>
    </source>
</evidence>
<protein>
    <submittedName>
        <fullName evidence="1">Uncharacterized protein</fullName>
    </submittedName>
</protein>
<gene>
    <name evidence="1" type="ORF">L6452_37436</name>
</gene>
<proteinExistence type="predicted"/>
<reference evidence="2" key="1">
    <citation type="journal article" date="2022" name="Mol. Ecol. Resour.">
        <title>The genomes of chicory, endive, great burdock and yacon provide insights into Asteraceae palaeo-polyploidization history and plant inulin production.</title>
        <authorList>
            <person name="Fan W."/>
            <person name="Wang S."/>
            <person name="Wang H."/>
            <person name="Wang A."/>
            <person name="Jiang F."/>
            <person name="Liu H."/>
            <person name="Zhao H."/>
            <person name="Xu D."/>
            <person name="Zhang Y."/>
        </authorList>
    </citation>
    <scope>NUCLEOTIDE SEQUENCE [LARGE SCALE GENOMIC DNA]</scope>
    <source>
        <strain evidence="2">cv. Niubang</strain>
    </source>
</reference>
<sequence length="221" mass="25584">MATPSSSSSPTSFTIRAPPPSPSSSSLTTTTTTTSVKFKTLIHNFIFSHLYRLARALTKAKTIILELLKQIHRLNNIHFLEPIIILKKNRNKNNNNNKLYFGSFRLHYNWCSSHVVPMPNTSSPNSFHGDHHHHVYYDSTWNSFVDEMGQESQLSGYLQWLEEKNRGCNINGSNGSRNITVDEMNEIDRLADKFIANCHEKFRLEKQESYRRFQEMMARSM</sequence>
<name>A0ACB8Y441_ARCLA</name>
<comment type="caution">
    <text evidence="1">The sequence shown here is derived from an EMBL/GenBank/DDBJ whole genome shotgun (WGS) entry which is preliminary data.</text>
</comment>
<reference evidence="1 2" key="2">
    <citation type="journal article" date="2022" name="Mol. Ecol. Resour.">
        <title>The genomes of chicory, endive, great burdock and yacon provide insights into Asteraceae paleo-polyploidization history and plant inulin production.</title>
        <authorList>
            <person name="Fan W."/>
            <person name="Wang S."/>
            <person name="Wang H."/>
            <person name="Wang A."/>
            <person name="Jiang F."/>
            <person name="Liu H."/>
            <person name="Zhao H."/>
            <person name="Xu D."/>
            <person name="Zhang Y."/>
        </authorList>
    </citation>
    <scope>NUCLEOTIDE SEQUENCE [LARGE SCALE GENOMIC DNA]</scope>
    <source>
        <strain evidence="2">cv. Niubang</strain>
    </source>
</reference>
<dbReference type="EMBL" id="CM042060">
    <property type="protein sequence ID" value="KAI3678154.1"/>
    <property type="molecule type" value="Genomic_DNA"/>
</dbReference>
<dbReference type="Proteomes" id="UP001055879">
    <property type="component" value="Linkage Group LG14"/>
</dbReference>
<organism evidence="1 2">
    <name type="scientific">Arctium lappa</name>
    <name type="common">Greater burdock</name>
    <name type="synonym">Lappa major</name>
    <dbReference type="NCBI Taxonomy" id="4217"/>
    <lineage>
        <taxon>Eukaryota</taxon>
        <taxon>Viridiplantae</taxon>
        <taxon>Streptophyta</taxon>
        <taxon>Embryophyta</taxon>
        <taxon>Tracheophyta</taxon>
        <taxon>Spermatophyta</taxon>
        <taxon>Magnoliopsida</taxon>
        <taxon>eudicotyledons</taxon>
        <taxon>Gunneridae</taxon>
        <taxon>Pentapetalae</taxon>
        <taxon>asterids</taxon>
        <taxon>campanulids</taxon>
        <taxon>Asterales</taxon>
        <taxon>Asteraceae</taxon>
        <taxon>Carduoideae</taxon>
        <taxon>Cardueae</taxon>
        <taxon>Arctiinae</taxon>
        <taxon>Arctium</taxon>
    </lineage>
</organism>
<evidence type="ECO:0000313" key="2">
    <source>
        <dbReference type="Proteomes" id="UP001055879"/>
    </source>
</evidence>
<keyword evidence="2" id="KW-1185">Reference proteome</keyword>